<feature type="compositionally biased region" description="Low complexity" evidence="1">
    <location>
        <begin position="270"/>
        <end position="287"/>
    </location>
</feature>
<feature type="compositionally biased region" description="Low complexity" evidence="1">
    <location>
        <begin position="360"/>
        <end position="382"/>
    </location>
</feature>
<accession>A0AAW2J4I3</accession>
<organism evidence="2">
    <name type="scientific">Sesamum calycinum</name>
    <dbReference type="NCBI Taxonomy" id="2727403"/>
    <lineage>
        <taxon>Eukaryota</taxon>
        <taxon>Viridiplantae</taxon>
        <taxon>Streptophyta</taxon>
        <taxon>Embryophyta</taxon>
        <taxon>Tracheophyta</taxon>
        <taxon>Spermatophyta</taxon>
        <taxon>Magnoliopsida</taxon>
        <taxon>eudicotyledons</taxon>
        <taxon>Gunneridae</taxon>
        <taxon>Pentapetalae</taxon>
        <taxon>asterids</taxon>
        <taxon>lamiids</taxon>
        <taxon>Lamiales</taxon>
        <taxon>Pedaliaceae</taxon>
        <taxon>Sesamum</taxon>
    </lineage>
</organism>
<feature type="compositionally biased region" description="Polar residues" evidence="1">
    <location>
        <begin position="166"/>
        <end position="182"/>
    </location>
</feature>
<comment type="caution">
    <text evidence="2">The sequence shown here is derived from an EMBL/GenBank/DDBJ whole genome shotgun (WGS) entry which is preliminary data.</text>
</comment>
<dbReference type="EMBL" id="JACGWM010001694">
    <property type="protein sequence ID" value="KAL0289386.1"/>
    <property type="molecule type" value="Genomic_DNA"/>
</dbReference>
<dbReference type="InterPro" id="IPR045882">
    <property type="entry name" value="GPT1/2"/>
</dbReference>
<dbReference type="PANTHER" id="PTHR33737:SF2">
    <property type="entry name" value="OS12G0102700 PROTEIN"/>
    <property type="match status" value="1"/>
</dbReference>
<feature type="compositionally biased region" description="Low complexity" evidence="1">
    <location>
        <begin position="294"/>
        <end position="305"/>
    </location>
</feature>
<feature type="compositionally biased region" description="Low complexity" evidence="1">
    <location>
        <begin position="153"/>
        <end position="165"/>
    </location>
</feature>
<feature type="region of interest" description="Disordered" evidence="1">
    <location>
        <begin position="427"/>
        <end position="458"/>
    </location>
</feature>
<feature type="region of interest" description="Disordered" evidence="1">
    <location>
        <begin position="499"/>
        <end position="538"/>
    </location>
</feature>
<protein>
    <submittedName>
        <fullName evidence="2">Uncharacterized protein</fullName>
    </submittedName>
</protein>
<dbReference type="AlphaFoldDB" id="A0AAW2J4I3"/>
<reference evidence="2" key="1">
    <citation type="submission" date="2020-06" db="EMBL/GenBank/DDBJ databases">
        <authorList>
            <person name="Li T."/>
            <person name="Hu X."/>
            <person name="Zhang T."/>
            <person name="Song X."/>
            <person name="Zhang H."/>
            <person name="Dai N."/>
            <person name="Sheng W."/>
            <person name="Hou X."/>
            <person name="Wei L."/>
        </authorList>
    </citation>
    <scope>NUCLEOTIDE SEQUENCE</scope>
    <source>
        <strain evidence="2">KEN8</strain>
        <tissue evidence="2">Leaf</tissue>
    </source>
</reference>
<proteinExistence type="predicted"/>
<feature type="compositionally biased region" description="Low complexity" evidence="1">
    <location>
        <begin position="432"/>
        <end position="445"/>
    </location>
</feature>
<dbReference type="GO" id="GO:0008017">
    <property type="term" value="F:microtubule binding"/>
    <property type="evidence" value="ECO:0007669"/>
    <property type="project" value="InterPro"/>
</dbReference>
<evidence type="ECO:0000313" key="2">
    <source>
        <dbReference type="EMBL" id="KAL0289386.1"/>
    </source>
</evidence>
<feature type="compositionally biased region" description="Polar residues" evidence="1">
    <location>
        <begin position="516"/>
        <end position="538"/>
    </location>
</feature>
<name>A0AAW2J4I3_9LAMI</name>
<feature type="compositionally biased region" description="Polar residues" evidence="1">
    <location>
        <begin position="306"/>
        <end position="323"/>
    </location>
</feature>
<feature type="compositionally biased region" description="Polar residues" evidence="1">
    <location>
        <begin position="194"/>
        <end position="207"/>
    </location>
</feature>
<reference evidence="2" key="2">
    <citation type="journal article" date="2024" name="Plant">
        <title>Genomic evolution and insights into agronomic trait innovations of Sesamum species.</title>
        <authorList>
            <person name="Miao H."/>
            <person name="Wang L."/>
            <person name="Qu L."/>
            <person name="Liu H."/>
            <person name="Sun Y."/>
            <person name="Le M."/>
            <person name="Wang Q."/>
            <person name="Wei S."/>
            <person name="Zheng Y."/>
            <person name="Lin W."/>
            <person name="Duan Y."/>
            <person name="Cao H."/>
            <person name="Xiong S."/>
            <person name="Wang X."/>
            <person name="Wei L."/>
            <person name="Li C."/>
            <person name="Ma Q."/>
            <person name="Ju M."/>
            <person name="Zhao R."/>
            <person name="Li G."/>
            <person name="Mu C."/>
            <person name="Tian Q."/>
            <person name="Mei H."/>
            <person name="Zhang T."/>
            <person name="Gao T."/>
            <person name="Zhang H."/>
        </authorList>
    </citation>
    <scope>NUCLEOTIDE SEQUENCE</scope>
    <source>
        <strain evidence="2">KEN8</strain>
    </source>
</reference>
<feature type="compositionally biased region" description="Polar residues" evidence="1">
    <location>
        <begin position="216"/>
        <end position="226"/>
    </location>
</feature>
<evidence type="ECO:0000256" key="1">
    <source>
        <dbReference type="SAM" id="MobiDB-lite"/>
    </source>
</evidence>
<feature type="compositionally biased region" description="Low complexity" evidence="1">
    <location>
        <begin position="502"/>
        <end position="515"/>
    </location>
</feature>
<feature type="region of interest" description="Disordered" evidence="1">
    <location>
        <begin position="360"/>
        <end position="387"/>
    </location>
</feature>
<dbReference type="PANTHER" id="PTHR33737">
    <property type="entry name" value="OS05G0121800 PROTEIN"/>
    <property type="match status" value="1"/>
</dbReference>
<feature type="region of interest" description="Disordered" evidence="1">
    <location>
        <begin position="147"/>
        <end position="347"/>
    </location>
</feature>
<gene>
    <name evidence="2" type="ORF">Scaly_2705500</name>
</gene>
<sequence>MEMEGSEKIDLEFEAHGLIDNIEFSGVMSAEKEVDTCLNNDHLPQLHESTEPQLNQRNGRYNLRKSLAWDSAFFTSAGVLDPEELSSMITGADKGEKHLLPGIQEDVSDIRASIQRSSKRTSNLMKSSSTAAALEVDSAAISSLKKEDFASQNKNPKPGSKKNSGLQTVRMSKCQPKQNSGKMGSGKAIKQDSGHSQITSTAKTGETNLFPKPPKTINSFIPTSTTTKRDSVGAGRLKSESGSIKPGIASSKGSQPPKVSLLGGARRVLPKSAVSSKSSLLAASTTSREQPTRSSASSDSASMSSGTPAKSSTLTPRRNTGKSGSVGTGPSGSIPKTPSRALLKNKPAPSKLSAYVMSSKTSSSVSPASSISEWSSASSSSSMFNQRCNNSRTSLDTSTCRSVDGDIILLDPSNEPADQTADVHGNQEVSLTSNISKKSSTQTSTGQALMKPSGLRMPSPKIGFFDGAKSSARTPNGHQQSQAGLHAVFPKNGAATCTPIRSSNSKLKSAKAANARTSTSFGSTKDSSPKATSPTSFQEKSNALVNTTSAKMDVKDSFSATGESFQKAEEIEAEDGVQQVVGEGMGATIKDNVVVYLNMHKSMGTGDIKTAYVEEIVDSGSHHTERIEDLLINQNHLKRNSDPICEDTDKENRHVKYPGEEMTGDNKDAYQIVHESIDQILSNTTESALPFPATASESAACRAPLALKNVFCSNEGIDMPKELATQVAVADKTGFVLPSAEQKENS</sequence>